<protein>
    <submittedName>
        <fullName evidence="2">Uncharacterized protein</fullName>
    </submittedName>
</protein>
<evidence type="ECO:0000313" key="2">
    <source>
        <dbReference type="EMBL" id="KZS01157.1"/>
    </source>
</evidence>
<dbReference type="EMBL" id="LRGB01007480">
    <property type="protein sequence ID" value="KZS01157.1"/>
    <property type="molecule type" value="Genomic_DNA"/>
</dbReference>
<organism evidence="2 3">
    <name type="scientific">Daphnia magna</name>
    <dbReference type="NCBI Taxonomy" id="35525"/>
    <lineage>
        <taxon>Eukaryota</taxon>
        <taxon>Metazoa</taxon>
        <taxon>Ecdysozoa</taxon>
        <taxon>Arthropoda</taxon>
        <taxon>Crustacea</taxon>
        <taxon>Branchiopoda</taxon>
        <taxon>Diplostraca</taxon>
        <taxon>Cladocera</taxon>
        <taxon>Anomopoda</taxon>
        <taxon>Daphniidae</taxon>
        <taxon>Daphnia</taxon>
    </lineage>
</organism>
<feature type="region of interest" description="Disordered" evidence="1">
    <location>
        <begin position="1"/>
        <end position="48"/>
    </location>
</feature>
<dbReference type="Proteomes" id="UP000076858">
    <property type="component" value="Unassembled WGS sequence"/>
</dbReference>
<comment type="caution">
    <text evidence="2">The sequence shown here is derived from an EMBL/GenBank/DDBJ whole genome shotgun (WGS) entry which is preliminary data.</text>
</comment>
<dbReference type="AlphaFoldDB" id="A0A164IE07"/>
<proteinExistence type="predicted"/>
<sequence>MKLDSSPKVITCPSHPSTNTNSQLPLSTSLSTARATRSTKLMKSQMSK</sequence>
<evidence type="ECO:0000256" key="1">
    <source>
        <dbReference type="SAM" id="MobiDB-lite"/>
    </source>
</evidence>
<name>A0A164IE07_9CRUS</name>
<accession>A0A164IE07</accession>
<reference evidence="2 3" key="1">
    <citation type="submission" date="2016-03" db="EMBL/GenBank/DDBJ databases">
        <title>EvidentialGene: Evidence-directed Construction of Genes on Genomes.</title>
        <authorList>
            <person name="Gilbert D.G."/>
            <person name="Choi J.-H."/>
            <person name="Mockaitis K."/>
            <person name="Colbourne J."/>
            <person name="Pfrender M."/>
        </authorList>
    </citation>
    <scope>NUCLEOTIDE SEQUENCE [LARGE SCALE GENOMIC DNA]</scope>
    <source>
        <strain evidence="2 3">Xinb3</strain>
        <tissue evidence="2">Complete organism</tissue>
    </source>
</reference>
<evidence type="ECO:0000313" key="3">
    <source>
        <dbReference type="Proteomes" id="UP000076858"/>
    </source>
</evidence>
<feature type="compositionally biased region" description="Polar residues" evidence="1">
    <location>
        <begin position="14"/>
        <end position="25"/>
    </location>
</feature>
<keyword evidence="3" id="KW-1185">Reference proteome</keyword>
<feature type="compositionally biased region" description="Low complexity" evidence="1">
    <location>
        <begin position="26"/>
        <end position="39"/>
    </location>
</feature>
<gene>
    <name evidence="2" type="ORF">APZ42_002264</name>
</gene>